<dbReference type="NCBIfam" id="NF007806">
    <property type="entry name" value="PRK10513.1"/>
    <property type="match status" value="1"/>
</dbReference>
<gene>
    <name evidence="1" type="ORF">IV56_GL000403</name>
</gene>
<dbReference type="SFLD" id="SFLDG01140">
    <property type="entry name" value="C2.B:_Phosphomannomutase_and_P"/>
    <property type="match status" value="1"/>
</dbReference>
<accession>A0A0R2N0H7</accession>
<dbReference type="AlphaFoldDB" id="A0A0R2N0H7"/>
<dbReference type="NCBIfam" id="TIGR00099">
    <property type="entry name" value="Cof-subfamily"/>
    <property type="match status" value="1"/>
</dbReference>
<dbReference type="InterPro" id="IPR000150">
    <property type="entry name" value="Cof"/>
</dbReference>
<dbReference type="SFLD" id="SFLDS00003">
    <property type="entry name" value="Haloacid_Dehalogenase"/>
    <property type="match status" value="1"/>
</dbReference>
<dbReference type="NCBIfam" id="TIGR01484">
    <property type="entry name" value="HAD-SF-IIB"/>
    <property type="match status" value="1"/>
</dbReference>
<protein>
    <submittedName>
        <fullName evidence="1">Phosphatase YidA</fullName>
    </submittedName>
</protein>
<dbReference type="InterPro" id="IPR006379">
    <property type="entry name" value="HAD-SF_hydro_IIB"/>
</dbReference>
<dbReference type="GO" id="GO:0000287">
    <property type="term" value="F:magnesium ion binding"/>
    <property type="evidence" value="ECO:0007669"/>
    <property type="project" value="TreeGrafter"/>
</dbReference>
<keyword evidence="2" id="KW-1185">Reference proteome</keyword>
<dbReference type="CDD" id="cd07516">
    <property type="entry name" value="HAD_Pase"/>
    <property type="match status" value="1"/>
</dbReference>
<dbReference type="InterPro" id="IPR023214">
    <property type="entry name" value="HAD_sf"/>
</dbReference>
<dbReference type="PANTHER" id="PTHR10000">
    <property type="entry name" value="PHOSPHOSERINE PHOSPHATASE"/>
    <property type="match status" value="1"/>
</dbReference>
<dbReference type="Gene3D" id="3.30.1240.10">
    <property type="match status" value="1"/>
</dbReference>
<reference evidence="1 2" key="1">
    <citation type="journal article" date="2015" name="Genome Announc.">
        <title>Expanding the biotechnology potential of lactobacilli through comparative genomics of 213 strains and associated genera.</title>
        <authorList>
            <person name="Sun Z."/>
            <person name="Harris H.M."/>
            <person name="McCann A."/>
            <person name="Guo C."/>
            <person name="Argimon S."/>
            <person name="Zhang W."/>
            <person name="Yang X."/>
            <person name="Jeffery I.B."/>
            <person name="Cooney J.C."/>
            <person name="Kagawa T.F."/>
            <person name="Liu W."/>
            <person name="Song Y."/>
            <person name="Salvetti E."/>
            <person name="Wrobel A."/>
            <person name="Rasinkangas P."/>
            <person name="Parkhill J."/>
            <person name="Rea M.C."/>
            <person name="O'Sullivan O."/>
            <person name="Ritari J."/>
            <person name="Douillard F.P."/>
            <person name="Paul Ross R."/>
            <person name="Yang R."/>
            <person name="Briner A.E."/>
            <person name="Felis G.E."/>
            <person name="de Vos W.M."/>
            <person name="Barrangou R."/>
            <person name="Klaenhammer T.R."/>
            <person name="Caufield P.W."/>
            <person name="Cui Y."/>
            <person name="Zhang H."/>
            <person name="O'Toole P.W."/>
        </authorList>
    </citation>
    <scope>NUCLEOTIDE SEQUENCE [LARGE SCALE GENOMIC DNA]</scope>
    <source>
        <strain evidence="1 2">DSM 24301</strain>
    </source>
</reference>
<dbReference type="EMBL" id="JQCE01000020">
    <property type="protein sequence ID" value="KRO17283.1"/>
    <property type="molecule type" value="Genomic_DNA"/>
</dbReference>
<dbReference type="STRING" id="1293598.IV56_GL000403"/>
<dbReference type="PATRIC" id="fig|1293598.4.peg.435"/>
<dbReference type="PROSITE" id="PS01228">
    <property type="entry name" value="COF_1"/>
    <property type="match status" value="1"/>
</dbReference>
<organism evidence="1 2">
    <name type="scientific">Lacticaseibacillus saniviri JCM 17471 = DSM 24301</name>
    <dbReference type="NCBI Taxonomy" id="1293598"/>
    <lineage>
        <taxon>Bacteria</taxon>
        <taxon>Bacillati</taxon>
        <taxon>Bacillota</taxon>
        <taxon>Bacilli</taxon>
        <taxon>Lactobacillales</taxon>
        <taxon>Lactobacillaceae</taxon>
        <taxon>Lacticaseibacillus</taxon>
    </lineage>
</organism>
<dbReference type="GO" id="GO:0016791">
    <property type="term" value="F:phosphatase activity"/>
    <property type="evidence" value="ECO:0007669"/>
    <property type="project" value="UniProtKB-ARBA"/>
</dbReference>
<dbReference type="GO" id="GO:0005829">
    <property type="term" value="C:cytosol"/>
    <property type="evidence" value="ECO:0007669"/>
    <property type="project" value="TreeGrafter"/>
</dbReference>
<dbReference type="Gene3D" id="3.40.50.1000">
    <property type="entry name" value="HAD superfamily/HAD-like"/>
    <property type="match status" value="1"/>
</dbReference>
<name>A0A0R2N0H7_9LACO</name>
<dbReference type="InterPro" id="IPR036412">
    <property type="entry name" value="HAD-like_sf"/>
</dbReference>
<sequence>MTMTIKLIAIDMDGTLLNEHGDLNPETIKTVKEAKERGIKIVLCTGRPLMGIERFLPVLELDQVGDYAITYNGALVQHTADGHVIAKHTLTYDDYLRIEYTARRLGVHSHAEDEKYIYTANHDISRYTIHEVELVNMPLRFQTADQFDRGHIFSKVMLIDEPDILAAAQQKLPADFATDYYVVNSEPFYLEVLNKHANKGSGLASLAEHLGLTAAEVMAIGDQANDLTMLEYADTAIAMGNAIPEVKAVATAVTATNREDGVAQAIRHYAFN</sequence>
<dbReference type="PANTHER" id="PTHR10000:SF8">
    <property type="entry name" value="HAD SUPERFAMILY HYDROLASE-LIKE, TYPE 3"/>
    <property type="match status" value="1"/>
</dbReference>
<dbReference type="Pfam" id="PF08282">
    <property type="entry name" value="Hydrolase_3"/>
    <property type="match status" value="1"/>
</dbReference>
<dbReference type="Proteomes" id="UP000050969">
    <property type="component" value="Unassembled WGS sequence"/>
</dbReference>
<dbReference type="SUPFAM" id="SSF56784">
    <property type="entry name" value="HAD-like"/>
    <property type="match status" value="1"/>
</dbReference>
<dbReference type="SFLD" id="SFLDG01144">
    <property type="entry name" value="C2.B.4:_PGP_Like"/>
    <property type="match status" value="1"/>
</dbReference>
<proteinExistence type="predicted"/>
<evidence type="ECO:0000313" key="2">
    <source>
        <dbReference type="Proteomes" id="UP000050969"/>
    </source>
</evidence>
<comment type="caution">
    <text evidence="1">The sequence shown here is derived from an EMBL/GenBank/DDBJ whole genome shotgun (WGS) entry which is preliminary data.</text>
</comment>
<evidence type="ECO:0000313" key="1">
    <source>
        <dbReference type="EMBL" id="KRO17283.1"/>
    </source>
</evidence>